<proteinExistence type="inferred from homology"/>
<dbReference type="Pfam" id="PF01740">
    <property type="entry name" value="STAS"/>
    <property type="match status" value="1"/>
</dbReference>
<dbReference type="InterPro" id="IPR036513">
    <property type="entry name" value="STAS_dom_sf"/>
</dbReference>
<evidence type="ECO:0000259" key="4">
    <source>
        <dbReference type="PROSITE" id="PS50801"/>
    </source>
</evidence>
<dbReference type="InterPro" id="IPR002645">
    <property type="entry name" value="STAS_dom"/>
</dbReference>
<reference evidence="6" key="2">
    <citation type="submission" date="2016-04" db="EMBL/GenBank/DDBJ databases">
        <title>Complete Genome and Plasmid Sequences for Rhodococcus fascians D188 and Draft Sequences for Rhodococcus spp. Isolates PBTS 1 and PBTS 2.</title>
        <authorList>
            <person name="Stamer R."/>
            <person name="Vereecke D."/>
            <person name="Zhang Y."/>
            <person name="Schilkey F."/>
            <person name="Devitt N."/>
            <person name="Randall J."/>
        </authorList>
    </citation>
    <scope>NUCLEOTIDE SEQUENCE [LARGE SCALE GENOMIC DNA]</scope>
    <source>
        <strain evidence="6">PBTS2</strain>
    </source>
</reference>
<evidence type="ECO:0000313" key="6">
    <source>
        <dbReference type="Proteomes" id="UP000076038"/>
    </source>
</evidence>
<gene>
    <name evidence="5" type="primary">rsfB_3</name>
    <name evidence="5" type="ORF">A3Q41_02397</name>
</gene>
<name>A0A143QLN3_RHOFA</name>
<dbReference type="PROSITE" id="PS50801">
    <property type="entry name" value="STAS"/>
    <property type="match status" value="1"/>
</dbReference>
<dbReference type="Gene3D" id="3.30.750.24">
    <property type="entry name" value="STAS domain"/>
    <property type="match status" value="1"/>
</dbReference>
<accession>A0A143QLN3</accession>
<dbReference type="KEGG" id="rhs:A3Q41_02397"/>
<sequence length="153" mass="15372">MKHNELLGLGITSEHYDNAIVLRVNGEVDLATASDLAHHIEQAVTAAPAAVIVDLSGVSFLASVGMSVLVAARRKACCSTSLVVVASGPTTGRPMHLVGLDAAIPIFTDIDSALESVGSSLRKSATGASGSSESGAGCPECETGTSTADVHTA</sequence>
<dbReference type="OrthoDB" id="3393696at2"/>
<dbReference type="PATRIC" id="fig|1653479.3.peg.2427"/>
<feature type="compositionally biased region" description="Polar residues" evidence="3">
    <location>
        <begin position="143"/>
        <end position="153"/>
    </location>
</feature>
<dbReference type="GO" id="GO:0043856">
    <property type="term" value="F:anti-sigma factor antagonist activity"/>
    <property type="evidence" value="ECO:0007669"/>
    <property type="project" value="InterPro"/>
</dbReference>
<feature type="domain" description="STAS" evidence="4">
    <location>
        <begin position="9"/>
        <end position="117"/>
    </location>
</feature>
<feature type="compositionally biased region" description="Low complexity" evidence="3">
    <location>
        <begin position="124"/>
        <end position="137"/>
    </location>
</feature>
<dbReference type="RefSeq" id="WP_069973081.1">
    <property type="nucleotide sequence ID" value="NZ_CP015220.1"/>
</dbReference>
<dbReference type="EMBL" id="CP015220">
    <property type="protein sequence ID" value="AMY23698.1"/>
    <property type="molecule type" value="Genomic_DNA"/>
</dbReference>
<evidence type="ECO:0000256" key="2">
    <source>
        <dbReference type="RuleBase" id="RU003749"/>
    </source>
</evidence>
<feature type="region of interest" description="Disordered" evidence="3">
    <location>
        <begin position="124"/>
        <end position="153"/>
    </location>
</feature>
<dbReference type="Proteomes" id="UP000076038">
    <property type="component" value="Chromosome"/>
</dbReference>
<dbReference type="NCBIfam" id="TIGR00377">
    <property type="entry name" value="ant_ant_sig"/>
    <property type="match status" value="1"/>
</dbReference>
<dbReference type="AlphaFoldDB" id="A0A143QLN3"/>
<evidence type="ECO:0000256" key="1">
    <source>
        <dbReference type="ARBA" id="ARBA00009013"/>
    </source>
</evidence>
<dbReference type="PANTHER" id="PTHR33495:SF13">
    <property type="entry name" value="ANTI-SIGMA-F FACTOR ANTAGONIST RSFB"/>
    <property type="match status" value="1"/>
</dbReference>
<reference evidence="5 6" key="1">
    <citation type="journal article" date="2016" name="Genome Announc.">
        <title>Complete Genome and Plasmid Sequences for Rhodococcus fascians D188 and Draft Sequences for Rhodococcus Isolates PBTS 1 and PBTS 2.</title>
        <authorList>
            <person name="Stamler R.A."/>
            <person name="Vereecke D."/>
            <person name="Zhang Y."/>
            <person name="Schilkey F."/>
            <person name="Devitt N."/>
            <person name="Randall J.J."/>
        </authorList>
    </citation>
    <scope>NUCLEOTIDE SEQUENCE [LARGE SCALE GENOMIC DNA]</scope>
    <source>
        <strain evidence="5 6">PBTS2</strain>
    </source>
</reference>
<organism evidence="5 6">
    <name type="scientific">Rhodococcoides fascians</name>
    <name type="common">Rhodococcus fascians</name>
    <dbReference type="NCBI Taxonomy" id="1828"/>
    <lineage>
        <taxon>Bacteria</taxon>
        <taxon>Bacillati</taxon>
        <taxon>Actinomycetota</taxon>
        <taxon>Actinomycetes</taxon>
        <taxon>Mycobacteriales</taxon>
        <taxon>Nocardiaceae</taxon>
        <taxon>Rhodococcoides</taxon>
    </lineage>
</organism>
<evidence type="ECO:0000313" key="5">
    <source>
        <dbReference type="EMBL" id="AMY23698.1"/>
    </source>
</evidence>
<dbReference type="PANTHER" id="PTHR33495">
    <property type="entry name" value="ANTI-SIGMA FACTOR ANTAGONIST TM_1081-RELATED-RELATED"/>
    <property type="match status" value="1"/>
</dbReference>
<comment type="similarity">
    <text evidence="1 2">Belongs to the anti-sigma-factor antagonist family.</text>
</comment>
<dbReference type="CDD" id="cd07043">
    <property type="entry name" value="STAS_anti-anti-sigma_factors"/>
    <property type="match status" value="1"/>
</dbReference>
<protein>
    <recommendedName>
        <fullName evidence="2">Anti-sigma factor antagonist</fullName>
    </recommendedName>
</protein>
<dbReference type="InterPro" id="IPR003658">
    <property type="entry name" value="Anti-sigma_ant"/>
</dbReference>
<evidence type="ECO:0000256" key="3">
    <source>
        <dbReference type="SAM" id="MobiDB-lite"/>
    </source>
</evidence>
<dbReference type="SUPFAM" id="SSF52091">
    <property type="entry name" value="SpoIIaa-like"/>
    <property type="match status" value="1"/>
</dbReference>
<keyword evidence="6" id="KW-1185">Reference proteome</keyword>